<evidence type="ECO:0000313" key="1">
    <source>
        <dbReference type="EMBL" id="DAE09567.1"/>
    </source>
</evidence>
<protein>
    <submittedName>
        <fullName evidence="1">Uncharacterized protein</fullName>
    </submittedName>
</protein>
<sequence length="63" mass="7469">MYTGYFYIAVLILRYRDFPAFKGVKNPKKAYTYAVFQNFAKILQKRPMFYISMGNIGKPIDPY</sequence>
<organism evidence="1">
    <name type="scientific">Siphoviridae sp. ct96x5</name>
    <dbReference type="NCBI Taxonomy" id="2825367"/>
    <lineage>
        <taxon>Viruses</taxon>
        <taxon>Duplodnaviria</taxon>
        <taxon>Heunggongvirae</taxon>
        <taxon>Uroviricota</taxon>
        <taxon>Caudoviricetes</taxon>
    </lineage>
</organism>
<dbReference type="EMBL" id="BK015488">
    <property type="protein sequence ID" value="DAE09567.1"/>
    <property type="molecule type" value="Genomic_DNA"/>
</dbReference>
<accession>A0A8S5PQY5</accession>
<proteinExistence type="predicted"/>
<name>A0A8S5PQY5_9CAUD</name>
<reference evidence="1" key="1">
    <citation type="journal article" date="2021" name="Proc. Natl. Acad. Sci. U.S.A.">
        <title>A Catalog of Tens of Thousands of Viruses from Human Metagenomes Reveals Hidden Associations with Chronic Diseases.</title>
        <authorList>
            <person name="Tisza M.J."/>
            <person name="Buck C.B."/>
        </authorList>
    </citation>
    <scope>NUCLEOTIDE SEQUENCE</scope>
    <source>
        <strain evidence="1">Ct96x5</strain>
    </source>
</reference>